<keyword evidence="1" id="KW-0812">Transmembrane</keyword>
<gene>
    <name evidence="3" type="ORF">Prum_000580</name>
</gene>
<proteinExistence type="predicted"/>
<dbReference type="InterPro" id="IPR015837">
    <property type="entry name" value="UCP026622_CAAX_protease"/>
</dbReference>
<feature type="domain" description="CAAX prenyl protease 2/Lysostaphin resistance protein A-like" evidence="2">
    <location>
        <begin position="121"/>
        <end position="228"/>
    </location>
</feature>
<dbReference type="PIRSF" id="PIRSF026622">
    <property type="entry name" value="Proteas_026622"/>
    <property type="match status" value="1"/>
</dbReference>
<feature type="transmembrane region" description="Helical" evidence="1">
    <location>
        <begin position="14"/>
        <end position="31"/>
    </location>
</feature>
<dbReference type="Proteomes" id="UP000482960">
    <property type="component" value="Unassembled WGS sequence"/>
</dbReference>
<dbReference type="AlphaFoldDB" id="A0A6V8KX48"/>
<protein>
    <recommendedName>
        <fullName evidence="2">CAAX prenyl protease 2/Lysostaphin resistance protein A-like domain-containing protein</fullName>
    </recommendedName>
</protein>
<dbReference type="EMBL" id="BLPG01000001">
    <property type="protein sequence ID" value="GFJ86416.1"/>
    <property type="molecule type" value="Genomic_DNA"/>
</dbReference>
<feature type="transmembrane region" description="Helical" evidence="1">
    <location>
        <begin position="215"/>
        <end position="237"/>
    </location>
</feature>
<feature type="transmembrane region" description="Helical" evidence="1">
    <location>
        <begin position="43"/>
        <end position="61"/>
    </location>
</feature>
<dbReference type="RefSeq" id="WP_246277543.1">
    <property type="nucleotide sequence ID" value="NZ_BAABJB010000008.1"/>
</dbReference>
<sequence>MAVVPAATASQRSWLRLGYAVALLAAVNVVNNRLTGSSTPLRAVEVLLLLAFARGCGLSPAELGLARSSWTRGLRWAAVVAVLVAVAYAVALALPPTRPVFLDRRADFSVGVAVLQAAGPVLVGTVLLEELAFRGLLWGMLRRLRGATFATLVSSALFGLWHVLPAWNLVVHNRAAADVLGTGVPSRLAAVALGVAFTAAAGVVLCELRRRSGSLLAPIGLHWATNGMAYVLAAIAWTL</sequence>
<dbReference type="GO" id="GO:0080120">
    <property type="term" value="P:CAAX-box protein maturation"/>
    <property type="evidence" value="ECO:0007669"/>
    <property type="project" value="UniProtKB-ARBA"/>
</dbReference>
<dbReference type="InterPro" id="IPR003675">
    <property type="entry name" value="Rce1/LyrA-like_dom"/>
</dbReference>
<feature type="transmembrane region" description="Helical" evidence="1">
    <location>
        <begin position="73"/>
        <end position="94"/>
    </location>
</feature>
<feature type="transmembrane region" description="Helical" evidence="1">
    <location>
        <begin position="149"/>
        <end position="168"/>
    </location>
</feature>
<reference evidence="3 4" key="2">
    <citation type="submission" date="2020-03" db="EMBL/GenBank/DDBJ databases">
        <authorList>
            <person name="Ichikawa N."/>
            <person name="Kimura A."/>
            <person name="Kitahashi Y."/>
            <person name="Uohara A."/>
        </authorList>
    </citation>
    <scope>NUCLEOTIDE SEQUENCE [LARGE SCALE GENOMIC DNA]</scope>
    <source>
        <strain evidence="3 4">NBRC 108638</strain>
    </source>
</reference>
<dbReference type="Pfam" id="PF02517">
    <property type="entry name" value="Rce1-like"/>
    <property type="match status" value="1"/>
</dbReference>
<feature type="transmembrane region" description="Helical" evidence="1">
    <location>
        <begin position="188"/>
        <end position="208"/>
    </location>
</feature>
<evidence type="ECO:0000259" key="2">
    <source>
        <dbReference type="Pfam" id="PF02517"/>
    </source>
</evidence>
<keyword evidence="4" id="KW-1185">Reference proteome</keyword>
<keyword evidence="1" id="KW-0472">Membrane</keyword>
<evidence type="ECO:0000256" key="1">
    <source>
        <dbReference type="SAM" id="Phobius"/>
    </source>
</evidence>
<accession>A0A6V8KX48</accession>
<dbReference type="GO" id="GO:0004175">
    <property type="term" value="F:endopeptidase activity"/>
    <property type="evidence" value="ECO:0007669"/>
    <property type="project" value="UniProtKB-ARBA"/>
</dbReference>
<feature type="transmembrane region" description="Helical" evidence="1">
    <location>
        <begin position="106"/>
        <end position="128"/>
    </location>
</feature>
<evidence type="ECO:0000313" key="3">
    <source>
        <dbReference type="EMBL" id="GFJ86416.1"/>
    </source>
</evidence>
<comment type="caution">
    <text evidence="3">The sequence shown here is derived from an EMBL/GenBank/DDBJ whole genome shotgun (WGS) entry which is preliminary data.</text>
</comment>
<name>A0A6V8KX48_9ACTN</name>
<organism evidence="3 4">
    <name type="scientific">Phytohabitans rumicis</name>
    <dbReference type="NCBI Taxonomy" id="1076125"/>
    <lineage>
        <taxon>Bacteria</taxon>
        <taxon>Bacillati</taxon>
        <taxon>Actinomycetota</taxon>
        <taxon>Actinomycetes</taxon>
        <taxon>Micromonosporales</taxon>
        <taxon>Micromonosporaceae</taxon>
    </lineage>
</organism>
<keyword evidence="1" id="KW-1133">Transmembrane helix</keyword>
<evidence type="ECO:0000313" key="4">
    <source>
        <dbReference type="Proteomes" id="UP000482960"/>
    </source>
</evidence>
<reference evidence="3 4" key="1">
    <citation type="submission" date="2020-03" db="EMBL/GenBank/DDBJ databases">
        <title>Whole genome shotgun sequence of Phytohabitans rumicis NBRC 108638.</title>
        <authorList>
            <person name="Komaki H."/>
            <person name="Tamura T."/>
        </authorList>
    </citation>
    <scope>NUCLEOTIDE SEQUENCE [LARGE SCALE GENOMIC DNA]</scope>
    <source>
        <strain evidence="3 4">NBRC 108638</strain>
    </source>
</reference>